<reference evidence="1" key="1">
    <citation type="journal article" date="2020" name="Stud. Mycol.">
        <title>101 Dothideomycetes genomes: a test case for predicting lifestyles and emergence of pathogens.</title>
        <authorList>
            <person name="Haridas S."/>
            <person name="Albert R."/>
            <person name="Binder M."/>
            <person name="Bloem J."/>
            <person name="Labutti K."/>
            <person name="Salamov A."/>
            <person name="Andreopoulos B."/>
            <person name="Baker S."/>
            <person name="Barry K."/>
            <person name="Bills G."/>
            <person name="Bluhm B."/>
            <person name="Cannon C."/>
            <person name="Castanera R."/>
            <person name="Culley D."/>
            <person name="Daum C."/>
            <person name="Ezra D."/>
            <person name="Gonzalez J."/>
            <person name="Henrissat B."/>
            <person name="Kuo A."/>
            <person name="Liang C."/>
            <person name="Lipzen A."/>
            <person name="Lutzoni F."/>
            <person name="Magnuson J."/>
            <person name="Mondo S."/>
            <person name="Nolan M."/>
            <person name="Ohm R."/>
            <person name="Pangilinan J."/>
            <person name="Park H.-J."/>
            <person name="Ramirez L."/>
            <person name="Alfaro M."/>
            <person name="Sun H."/>
            <person name="Tritt A."/>
            <person name="Yoshinaga Y."/>
            <person name="Zwiers L.-H."/>
            <person name="Turgeon B."/>
            <person name="Goodwin S."/>
            <person name="Spatafora J."/>
            <person name="Crous P."/>
            <person name="Grigoriev I."/>
        </authorList>
    </citation>
    <scope>NUCLEOTIDE SEQUENCE</scope>
    <source>
        <strain evidence="1">CBS 122367</strain>
    </source>
</reference>
<evidence type="ECO:0000313" key="2">
    <source>
        <dbReference type="Proteomes" id="UP000799291"/>
    </source>
</evidence>
<sequence length="479" mass="55665">MHMFVSRQVALPPGVLHNDFQPGISVAADVVALQGNALEGEPAFARPLARLLSSRQKFGIWRQELVRTKPQQCDIPHGTLLENEDESYEEVYFWTCKILRYGIRWSRQRLYGTVLQSISTFPVVSEFKLEYFSESNGYGNVSDLERAFHEGEVHPLARDRHGRSLFHIAVIFSCGDICRLLGRLGVKPDADFHGAHPLDLGSMRGVYNVSSKTIDIMRFSQDLDFVQSMENARRKFYLEMPAEAIVWVWRNRAQIFFGQNTSDLASVCISSLLYLLRVPNERDSATEYLKGDFASDLRTSLMESTLRFLEHLFVFDYGLYHLTRSFESFQNFKVGEAFVDVIQQLGIDGEAVIRQEMDKYLGETFPTRYFVWPFRELPQRRLVAGFTVRGWRLGWEWIYDQEEAGYLLVSEYSELAAEQLYAKEFPFHGRVWDSVKELESSLRQRRIRFEGRMAVKHRKELARKGQKQPRCRMPGTWID</sequence>
<name>A0A6G1J5E7_9PLEO</name>
<organism evidence="1 2">
    <name type="scientific">Lentithecium fluviatile CBS 122367</name>
    <dbReference type="NCBI Taxonomy" id="1168545"/>
    <lineage>
        <taxon>Eukaryota</taxon>
        <taxon>Fungi</taxon>
        <taxon>Dikarya</taxon>
        <taxon>Ascomycota</taxon>
        <taxon>Pezizomycotina</taxon>
        <taxon>Dothideomycetes</taxon>
        <taxon>Pleosporomycetidae</taxon>
        <taxon>Pleosporales</taxon>
        <taxon>Massarineae</taxon>
        <taxon>Lentitheciaceae</taxon>
        <taxon>Lentithecium</taxon>
    </lineage>
</organism>
<accession>A0A6G1J5E7</accession>
<dbReference type="EMBL" id="MU005579">
    <property type="protein sequence ID" value="KAF2685440.1"/>
    <property type="molecule type" value="Genomic_DNA"/>
</dbReference>
<dbReference type="OrthoDB" id="3200163at2759"/>
<evidence type="ECO:0000313" key="1">
    <source>
        <dbReference type="EMBL" id="KAF2685440.1"/>
    </source>
</evidence>
<evidence type="ECO:0008006" key="3">
    <source>
        <dbReference type="Google" id="ProtNLM"/>
    </source>
</evidence>
<keyword evidence="2" id="KW-1185">Reference proteome</keyword>
<proteinExistence type="predicted"/>
<dbReference type="Proteomes" id="UP000799291">
    <property type="component" value="Unassembled WGS sequence"/>
</dbReference>
<gene>
    <name evidence="1" type="ORF">K458DRAFT_388318</name>
</gene>
<protein>
    <recommendedName>
        <fullName evidence="3">Ankyrin</fullName>
    </recommendedName>
</protein>
<dbReference type="AlphaFoldDB" id="A0A6G1J5E7"/>